<protein>
    <submittedName>
        <fullName evidence="1">Uncharacterized protein</fullName>
    </submittedName>
</protein>
<keyword evidence="2" id="KW-1185">Reference proteome</keyword>
<accession>A0ABN6ZBF9</accession>
<reference evidence="1" key="1">
    <citation type="journal article" date="2024" name="Int. J. Syst. Evol. Microbiol.">
        <title>Turicibacter faecis sp. nov., isolated from faeces of heart failure mouse model.</title>
        <authorList>
            <person name="Imamura Y."/>
            <person name="Motooka D."/>
            <person name="Nakajima Y."/>
            <person name="Ito S."/>
            <person name="Kitakaze M."/>
            <person name="Iida T."/>
            <person name="Nakamura S."/>
        </authorList>
    </citation>
    <scope>NUCLEOTIDE SEQUENCE</scope>
    <source>
        <strain evidence="1">TC023</strain>
    </source>
</reference>
<evidence type="ECO:0000313" key="1">
    <source>
        <dbReference type="EMBL" id="BEH90921.1"/>
    </source>
</evidence>
<evidence type="ECO:0000313" key="2">
    <source>
        <dbReference type="Proteomes" id="UP001432099"/>
    </source>
</evidence>
<proteinExistence type="predicted"/>
<dbReference type="EMBL" id="AP028127">
    <property type="protein sequence ID" value="BEH90921.1"/>
    <property type="molecule type" value="Genomic_DNA"/>
</dbReference>
<gene>
    <name evidence="1" type="ORF">T23_10230</name>
</gene>
<dbReference type="Proteomes" id="UP001432099">
    <property type="component" value="Chromosome"/>
</dbReference>
<name>A0ABN6ZBF9_9FIRM</name>
<organism evidence="1 2">
    <name type="scientific">Turicibacter faecis</name>
    <dbReference type="NCBI Taxonomy" id="2963365"/>
    <lineage>
        <taxon>Bacteria</taxon>
        <taxon>Bacillati</taxon>
        <taxon>Bacillota</taxon>
        <taxon>Erysipelotrichia</taxon>
        <taxon>Erysipelotrichales</taxon>
        <taxon>Turicibacteraceae</taxon>
        <taxon>Turicibacter</taxon>
    </lineage>
</organism>
<sequence>MNLEKYTIDAFKRLSTGRRGMIRCESLVKAMSFFISNKGVLKKIGGAKAELGFFILFGFTNDGRIL</sequence>